<dbReference type="InterPro" id="IPR001841">
    <property type="entry name" value="Znf_RING"/>
</dbReference>
<dbReference type="InterPro" id="IPR017907">
    <property type="entry name" value="Znf_RING_CS"/>
</dbReference>
<dbReference type="GO" id="GO:0000151">
    <property type="term" value="C:ubiquitin ligase complex"/>
    <property type="evidence" value="ECO:0007669"/>
    <property type="project" value="TreeGrafter"/>
</dbReference>
<dbReference type="PANTHER" id="PTHR22770">
    <property type="entry name" value="UBIQUITIN CONJUGATING ENZYME 7 INTERACTING PROTEIN-RELATED"/>
    <property type="match status" value="1"/>
</dbReference>
<dbReference type="InterPro" id="IPR013083">
    <property type="entry name" value="Znf_RING/FYVE/PHD"/>
</dbReference>
<dbReference type="GO" id="GO:0043161">
    <property type="term" value="P:proteasome-mediated ubiquitin-dependent protein catabolic process"/>
    <property type="evidence" value="ECO:0007669"/>
    <property type="project" value="TreeGrafter"/>
</dbReference>
<keyword evidence="4" id="KW-0677">Repeat</keyword>
<keyword evidence="9" id="KW-0812">Transmembrane</keyword>
<organism evidence="13">
    <name type="scientific">Laccaria bicolor (strain S238N-H82 / ATCC MYA-4686)</name>
    <name type="common">Bicoloured deceiver</name>
    <name type="synonym">Laccaria laccata var. bicolor</name>
    <dbReference type="NCBI Taxonomy" id="486041"/>
    <lineage>
        <taxon>Eukaryota</taxon>
        <taxon>Fungi</taxon>
        <taxon>Dikarya</taxon>
        <taxon>Basidiomycota</taxon>
        <taxon>Agaricomycotina</taxon>
        <taxon>Agaricomycetes</taxon>
        <taxon>Agaricomycetidae</taxon>
        <taxon>Agaricales</taxon>
        <taxon>Agaricineae</taxon>
        <taxon>Hydnangiaceae</taxon>
        <taxon>Laccaria</taxon>
    </lineage>
</organism>
<keyword evidence="6" id="KW-0833">Ubl conjugation pathway</keyword>
<dbReference type="Gene3D" id="3.30.40.10">
    <property type="entry name" value="Zinc/RING finger domain, C3HC4 (zinc finger)"/>
    <property type="match status" value="1"/>
</dbReference>
<dbReference type="KEGG" id="lbc:LACBIDRAFT_305441"/>
<evidence type="ECO:0000256" key="1">
    <source>
        <dbReference type="ARBA" id="ARBA00004906"/>
    </source>
</evidence>
<dbReference type="Pfam" id="PF22191">
    <property type="entry name" value="IBR_1"/>
    <property type="match status" value="1"/>
</dbReference>
<proteinExistence type="predicted"/>
<dbReference type="GO" id="GO:0008270">
    <property type="term" value="F:zinc ion binding"/>
    <property type="evidence" value="ECO:0007669"/>
    <property type="project" value="UniProtKB-KW"/>
</dbReference>
<dbReference type="GO" id="GO:0004842">
    <property type="term" value="F:ubiquitin-protein transferase activity"/>
    <property type="evidence" value="ECO:0007669"/>
    <property type="project" value="TreeGrafter"/>
</dbReference>
<evidence type="ECO:0000259" key="10">
    <source>
        <dbReference type="PROSITE" id="PS50089"/>
    </source>
</evidence>
<feature type="domain" description="RING-type" evidence="10">
    <location>
        <begin position="71"/>
        <end position="119"/>
    </location>
</feature>
<dbReference type="PANTHER" id="PTHR22770:SF13">
    <property type="entry name" value="RING-TYPE DOMAIN-CONTAINING PROTEIN"/>
    <property type="match status" value="1"/>
</dbReference>
<evidence type="ECO:0000313" key="13">
    <source>
        <dbReference type="Proteomes" id="UP000001194"/>
    </source>
</evidence>
<dbReference type="InterPro" id="IPR051628">
    <property type="entry name" value="LUBAC_E3_Ligases"/>
</dbReference>
<keyword evidence="9" id="KW-1133">Transmembrane helix</keyword>
<accession>B0CU86</accession>
<protein>
    <submittedName>
        <fullName evidence="12">Predicted protein</fullName>
    </submittedName>
</protein>
<dbReference type="SMART" id="SM00647">
    <property type="entry name" value="IBR"/>
    <property type="match status" value="1"/>
</dbReference>
<feature type="transmembrane region" description="Helical" evidence="9">
    <location>
        <begin position="38"/>
        <end position="58"/>
    </location>
</feature>
<reference evidence="12 13" key="1">
    <citation type="journal article" date="2008" name="Nature">
        <title>The genome of Laccaria bicolor provides insights into mycorrhizal symbiosis.</title>
        <authorList>
            <person name="Martin F."/>
            <person name="Aerts A."/>
            <person name="Ahren D."/>
            <person name="Brun A."/>
            <person name="Danchin E.G.J."/>
            <person name="Duchaussoy F."/>
            <person name="Gibon J."/>
            <person name="Kohler A."/>
            <person name="Lindquist E."/>
            <person name="Pereda V."/>
            <person name="Salamov A."/>
            <person name="Shapiro H.J."/>
            <person name="Wuyts J."/>
            <person name="Blaudez D."/>
            <person name="Buee M."/>
            <person name="Brokstein P."/>
            <person name="Canbaeck B."/>
            <person name="Cohen D."/>
            <person name="Courty P.E."/>
            <person name="Coutinho P.M."/>
            <person name="Delaruelle C."/>
            <person name="Detter J.C."/>
            <person name="Deveau A."/>
            <person name="DiFazio S."/>
            <person name="Duplessis S."/>
            <person name="Fraissinet-Tachet L."/>
            <person name="Lucic E."/>
            <person name="Frey-Klett P."/>
            <person name="Fourrey C."/>
            <person name="Feussner I."/>
            <person name="Gay G."/>
            <person name="Grimwood J."/>
            <person name="Hoegger P.J."/>
            <person name="Jain P."/>
            <person name="Kilaru S."/>
            <person name="Labbe J."/>
            <person name="Lin Y.C."/>
            <person name="Legue V."/>
            <person name="Le Tacon F."/>
            <person name="Marmeisse R."/>
            <person name="Melayah D."/>
            <person name="Montanini B."/>
            <person name="Muratet M."/>
            <person name="Nehls U."/>
            <person name="Niculita-Hirzel H."/>
            <person name="Oudot-Le Secq M.P."/>
            <person name="Peter M."/>
            <person name="Quesneville H."/>
            <person name="Rajashekar B."/>
            <person name="Reich M."/>
            <person name="Rouhier N."/>
            <person name="Schmutz J."/>
            <person name="Yin T."/>
            <person name="Chalot M."/>
            <person name="Henrissat B."/>
            <person name="Kuees U."/>
            <person name="Lucas S."/>
            <person name="Van de Peer Y."/>
            <person name="Podila G.K."/>
            <person name="Polle A."/>
            <person name="Pukkila P.J."/>
            <person name="Richardson P.M."/>
            <person name="Rouze P."/>
            <person name="Sanders I.R."/>
            <person name="Stajich J.E."/>
            <person name="Tunlid A."/>
            <person name="Tuskan G."/>
            <person name="Grigoriev I.V."/>
        </authorList>
    </citation>
    <scope>NUCLEOTIDE SEQUENCE [LARGE SCALE GENOMIC DNA]</scope>
    <source>
        <strain evidence="13">S238N-H82 / ATCC MYA-4686</strain>
    </source>
</reference>
<dbReference type="OrthoDB" id="1431934at2759"/>
<dbReference type="SUPFAM" id="SSF57850">
    <property type="entry name" value="RING/U-box"/>
    <property type="match status" value="2"/>
</dbReference>
<dbReference type="Pfam" id="PF13639">
    <property type="entry name" value="zf-RING_2"/>
    <property type="match status" value="1"/>
</dbReference>
<keyword evidence="7" id="KW-0862">Zinc</keyword>
<name>B0CU86_LACBS</name>
<keyword evidence="13" id="KW-1185">Reference proteome</keyword>
<dbReference type="SMART" id="SM00184">
    <property type="entry name" value="RING"/>
    <property type="match status" value="2"/>
</dbReference>
<comment type="pathway">
    <text evidence="1">Protein modification; protein ubiquitination.</text>
</comment>
<dbReference type="InterPro" id="IPR044066">
    <property type="entry name" value="TRIAD_supradom"/>
</dbReference>
<evidence type="ECO:0000256" key="6">
    <source>
        <dbReference type="ARBA" id="ARBA00022786"/>
    </source>
</evidence>
<gene>
    <name evidence="12" type="ORF">LACBIDRAFT_305441</name>
</gene>
<dbReference type="RefSeq" id="XP_001875183.1">
    <property type="nucleotide sequence ID" value="XM_001875148.1"/>
</dbReference>
<dbReference type="InterPro" id="IPR002867">
    <property type="entry name" value="IBR_dom"/>
</dbReference>
<keyword evidence="3" id="KW-0479">Metal-binding</keyword>
<dbReference type="CDD" id="cd22584">
    <property type="entry name" value="Rcat_RBR_unk"/>
    <property type="match status" value="1"/>
</dbReference>
<evidence type="ECO:0000256" key="7">
    <source>
        <dbReference type="ARBA" id="ARBA00022833"/>
    </source>
</evidence>
<dbReference type="Proteomes" id="UP000001194">
    <property type="component" value="Unassembled WGS sequence"/>
</dbReference>
<evidence type="ECO:0000256" key="8">
    <source>
        <dbReference type="PROSITE-ProRule" id="PRU00175"/>
    </source>
</evidence>
<evidence type="ECO:0000256" key="9">
    <source>
        <dbReference type="SAM" id="Phobius"/>
    </source>
</evidence>
<dbReference type="InParanoid" id="B0CU86"/>
<evidence type="ECO:0000256" key="4">
    <source>
        <dbReference type="ARBA" id="ARBA00022737"/>
    </source>
</evidence>
<dbReference type="PROSITE" id="PS51873">
    <property type="entry name" value="TRIAD"/>
    <property type="match status" value="1"/>
</dbReference>
<dbReference type="PROSITE" id="PS00518">
    <property type="entry name" value="ZF_RING_1"/>
    <property type="match status" value="1"/>
</dbReference>
<keyword evidence="2" id="KW-0808">Transferase</keyword>
<keyword evidence="5 8" id="KW-0863">Zinc-finger</keyword>
<evidence type="ECO:0000256" key="3">
    <source>
        <dbReference type="ARBA" id="ARBA00022723"/>
    </source>
</evidence>
<dbReference type="AlphaFoldDB" id="B0CU86"/>
<dbReference type="Gene3D" id="1.20.120.1750">
    <property type="match status" value="1"/>
</dbReference>
<dbReference type="GO" id="GO:0043130">
    <property type="term" value="F:ubiquitin binding"/>
    <property type="evidence" value="ECO:0007669"/>
    <property type="project" value="TreeGrafter"/>
</dbReference>
<keyword evidence="9" id="KW-0472">Membrane</keyword>
<dbReference type="GeneID" id="6070927"/>
<evidence type="ECO:0000256" key="2">
    <source>
        <dbReference type="ARBA" id="ARBA00022679"/>
    </source>
</evidence>
<dbReference type="GO" id="GO:0097039">
    <property type="term" value="P:protein linear polyubiquitination"/>
    <property type="evidence" value="ECO:0007669"/>
    <property type="project" value="TreeGrafter"/>
</dbReference>
<evidence type="ECO:0000259" key="11">
    <source>
        <dbReference type="PROSITE" id="PS51873"/>
    </source>
</evidence>
<sequence length="298" mass="33696">MECDAPRIYLRPPATKLDYLVSIASSIWRLGTDLGRHLLFKLGCIAPPAFISLLLILGCIAPPAAFISFECGICLEEHEVRKGVMISNCEHPFCQDCLLGHVKTKLTESQYPIRCPTCSTERGRLDTGTVDRRTIEQLPISEHDIDKFEELQILVHSVKLTCPKCNETMFVLRSDYFDQKVITCPVPKCRHRFCKTCGKRLGIWAANWHACTDDAKLDRLVRKYGWRYCPGCHIPIQKESGCNHMTCVGCYMHFCYRCGEAIGSSLGGQDVGRAVTTHYSSCVQFEPFPRHVRSCTIQ</sequence>
<dbReference type="HOGENOM" id="CLU_934038_0_0_1"/>
<dbReference type="EMBL" id="DS547092">
    <property type="protein sequence ID" value="EDR14624.1"/>
    <property type="molecule type" value="Genomic_DNA"/>
</dbReference>
<feature type="domain" description="RING-type" evidence="11">
    <location>
        <begin position="67"/>
        <end position="286"/>
    </location>
</feature>
<dbReference type="PROSITE" id="PS50089">
    <property type="entry name" value="ZF_RING_2"/>
    <property type="match status" value="1"/>
</dbReference>
<evidence type="ECO:0000256" key="5">
    <source>
        <dbReference type="ARBA" id="ARBA00022771"/>
    </source>
</evidence>
<evidence type="ECO:0000313" key="12">
    <source>
        <dbReference type="EMBL" id="EDR14624.1"/>
    </source>
</evidence>